<protein>
    <submittedName>
        <fullName evidence="2">Cyclic nucleotide gated channel subunit beta 1</fullName>
    </submittedName>
</protein>
<evidence type="ECO:0000313" key="3">
    <source>
        <dbReference type="Proteomes" id="UP000233040"/>
    </source>
</evidence>
<dbReference type="CTD" id="1258"/>
<dbReference type="GeneID" id="108285472"/>
<proteinExistence type="predicted"/>
<feature type="compositionally biased region" description="Basic and acidic residues" evidence="1">
    <location>
        <begin position="15"/>
        <end position="24"/>
    </location>
</feature>
<dbReference type="RefSeq" id="XP_017358122.1">
    <property type="nucleotide sequence ID" value="XM_017502633.2"/>
</dbReference>
<dbReference type="Ensembl" id="ENSCCAT00000057808.1">
    <property type="protein sequence ID" value="ENSCCAP00000039998.1"/>
    <property type="gene ID" value="ENSCCAG00000037806.1"/>
</dbReference>
<gene>
    <name evidence="2" type="primary">CNGB1</name>
</gene>
<dbReference type="Proteomes" id="UP000233040">
    <property type="component" value="Unassembled WGS sequence"/>
</dbReference>
<reference evidence="2" key="1">
    <citation type="submission" date="2025-08" db="UniProtKB">
        <authorList>
            <consortium name="Ensembl"/>
        </authorList>
    </citation>
    <scope>IDENTIFICATION</scope>
</reference>
<feature type="compositionally biased region" description="Basic and acidic residues" evidence="1">
    <location>
        <begin position="223"/>
        <end position="235"/>
    </location>
</feature>
<evidence type="ECO:0000313" key="2">
    <source>
        <dbReference type="Ensembl" id="ENSCCAP00000039998.1"/>
    </source>
</evidence>
<feature type="region of interest" description="Disordered" evidence="1">
    <location>
        <begin position="1"/>
        <end position="76"/>
    </location>
</feature>
<keyword evidence="3" id="KW-1185">Reference proteome</keyword>
<feature type="compositionally biased region" description="Acidic residues" evidence="1">
    <location>
        <begin position="25"/>
        <end position="50"/>
    </location>
</feature>
<accession>A0A2K5SHZ4</accession>
<reference evidence="2" key="2">
    <citation type="submission" date="2025-09" db="UniProtKB">
        <authorList>
            <consortium name="Ensembl"/>
        </authorList>
    </citation>
    <scope>IDENTIFICATION</scope>
</reference>
<dbReference type="KEGG" id="cimi:108285472"/>
<organism evidence="2 3">
    <name type="scientific">Cebus imitator</name>
    <name type="common">Panamanian white-faced capuchin</name>
    <name type="synonym">Cebus capucinus imitator</name>
    <dbReference type="NCBI Taxonomy" id="2715852"/>
    <lineage>
        <taxon>Eukaryota</taxon>
        <taxon>Metazoa</taxon>
        <taxon>Chordata</taxon>
        <taxon>Craniata</taxon>
        <taxon>Vertebrata</taxon>
        <taxon>Euteleostomi</taxon>
        <taxon>Mammalia</taxon>
        <taxon>Eutheria</taxon>
        <taxon>Euarchontoglires</taxon>
        <taxon>Primates</taxon>
        <taxon>Haplorrhini</taxon>
        <taxon>Platyrrhini</taxon>
        <taxon>Cebidae</taxon>
        <taxon>Cebinae</taxon>
        <taxon>Cebus</taxon>
    </lineage>
</organism>
<dbReference type="GeneTree" id="ENSGT00940000154824"/>
<feature type="compositionally biased region" description="Polar residues" evidence="1">
    <location>
        <begin position="241"/>
        <end position="251"/>
    </location>
</feature>
<sequence>MLGWVQRVLPQPPETPRKTKMQEEEKVEPEPELEAEVEPEPNPEEAETESESMPPEESFKEEEVAVAHPNPQETKEAALTSTISLQAQGADFSEMNSPSRRVLSWLMKGVEKVVPQPVHSAREDPAQIVGHGSTGDTGCTYEPNKALEAQDTRPGPPLLLWLERNLERVLPQPPRSSEVWREEPESATGAASDPAPPGRPQETGPKLQAQEIPSLPTPSPLQPKEEPKEKPKEVLAPEPQPGSQAQASSLPPQRDPARLVAWVLHRLEMALPQPVLHGKTGEQEPDSPGMCNVQTRVMGAGGL</sequence>
<name>A0A2K5SHZ4_CEBIM</name>
<dbReference type="AlphaFoldDB" id="A0A2K5SHZ4"/>
<feature type="region of interest" description="Disordered" evidence="1">
    <location>
        <begin position="277"/>
        <end position="303"/>
    </location>
</feature>
<evidence type="ECO:0000256" key="1">
    <source>
        <dbReference type="SAM" id="MobiDB-lite"/>
    </source>
</evidence>
<feature type="region of interest" description="Disordered" evidence="1">
    <location>
        <begin position="117"/>
        <end position="254"/>
    </location>
</feature>